<dbReference type="EMBL" id="LAVV01004443">
    <property type="protein sequence ID" value="KNZ61442.1"/>
    <property type="molecule type" value="Genomic_DNA"/>
</dbReference>
<evidence type="ECO:0000313" key="2">
    <source>
        <dbReference type="EMBL" id="KNZ61442.1"/>
    </source>
</evidence>
<keyword evidence="3" id="KW-1185">Reference proteome</keyword>
<feature type="transmembrane region" description="Helical" evidence="1">
    <location>
        <begin position="328"/>
        <end position="355"/>
    </location>
</feature>
<dbReference type="VEuPathDB" id="FungiDB:VP01_139g3"/>
<sequence length="757" mass="86196">MSHTDPRMFCHGGRLRMDVEGCEYEARGAPARKLRTMAKCEIDKFGLLTAGWLGWSAGAVTAASSTCHRSDHVHPGWLRMRISLVAEIGWNLDSTPLAEKCWAIGLRFIERFGGDSNCIILIPNPYGKTSFSRAHMRNSTAPNVPSTPSDYRVMTCSFWQRWSSETSPHADIKVYFFFYVRRYMSFGEVCDLPILPSNLVKDTCEAYSSCLALVTGDSRSDLRSRWDVLPRTRRNEINKIRGHQPNSTMASRSREVSDLLSPPVGVESGMLTSWWKWEWEWVGWVVEVWLWEFIWERKGSRSVLDGALQLLNDQMTWGAILIAAERPLFIAVGGTLWGLPGWGALVLFFFFYFYFICICCCARTNNSSPDDFYPSVLSHSKGFSILTAIAYDSLLLAPCLQWPSNAYEERALLRDESQHYCASTTYGLIELDLRRPFYRGLDLQWCTPYGQGYVWLVYSGKYHGASRKSNENTLEPLKLRLFRLQEPQRSEPGDAVEVFCGFFGLIDCFAVMRSFCYPGTLRLLVLALPSRSPMIIYFGQVPTFYNGAPVPTRSLKSSWSGFANPCLCPMVGQRSNLVSHCILTLWGLGLRDLFNGSIHSRKPQSASGTLSEGRGCEPMERLRRYRSNERGEDKNKPASTLSLSWIVFSLLRPLVRPNRQSVYRPTHGTLMFLGRAKERLPRYWREQKLVGILGLSTSSNFPSLPSAGCKAHHFCFTEATKLQENCEALFFHDRPRHLDRIGAFFQFLFSLKNEDQC</sequence>
<accession>A0A0L6VLK4</accession>
<proteinExistence type="predicted"/>
<reference evidence="2 3" key="1">
    <citation type="submission" date="2015-08" db="EMBL/GenBank/DDBJ databases">
        <title>Next Generation Sequencing and Analysis of the Genome of Puccinia sorghi L Schw, the Causal Agent of Maize Common Rust.</title>
        <authorList>
            <person name="Rochi L."/>
            <person name="Burguener G."/>
            <person name="Darino M."/>
            <person name="Turjanski A."/>
            <person name="Kreff E."/>
            <person name="Dieguez M.J."/>
            <person name="Sacco F."/>
        </authorList>
    </citation>
    <scope>NUCLEOTIDE SEQUENCE [LARGE SCALE GENOMIC DNA]</scope>
    <source>
        <strain evidence="2 3">RO10H11247</strain>
    </source>
</reference>
<dbReference type="AlphaFoldDB" id="A0A0L6VLK4"/>
<keyword evidence="1" id="KW-1133">Transmembrane helix</keyword>
<dbReference type="Proteomes" id="UP000037035">
    <property type="component" value="Unassembled WGS sequence"/>
</dbReference>
<keyword evidence="1" id="KW-0812">Transmembrane</keyword>
<gene>
    <name evidence="2" type="ORF">VP01_139g3</name>
</gene>
<evidence type="ECO:0000313" key="3">
    <source>
        <dbReference type="Proteomes" id="UP000037035"/>
    </source>
</evidence>
<keyword evidence="1" id="KW-0472">Membrane</keyword>
<name>A0A0L6VLK4_9BASI</name>
<comment type="caution">
    <text evidence="2">The sequence shown here is derived from an EMBL/GenBank/DDBJ whole genome shotgun (WGS) entry which is preliminary data.</text>
</comment>
<evidence type="ECO:0000256" key="1">
    <source>
        <dbReference type="SAM" id="Phobius"/>
    </source>
</evidence>
<organism evidence="2 3">
    <name type="scientific">Puccinia sorghi</name>
    <dbReference type="NCBI Taxonomy" id="27349"/>
    <lineage>
        <taxon>Eukaryota</taxon>
        <taxon>Fungi</taxon>
        <taxon>Dikarya</taxon>
        <taxon>Basidiomycota</taxon>
        <taxon>Pucciniomycotina</taxon>
        <taxon>Pucciniomycetes</taxon>
        <taxon>Pucciniales</taxon>
        <taxon>Pucciniaceae</taxon>
        <taxon>Puccinia</taxon>
    </lineage>
</organism>
<protein>
    <submittedName>
        <fullName evidence="2">Uncharacterized protein</fullName>
    </submittedName>
</protein>